<evidence type="ECO:0000313" key="2">
    <source>
        <dbReference type="Proteomes" id="UP001062846"/>
    </source>
</evidence>
<accession>A0ACC0M0H7</accession>
<sequence>MRGVVVLNLFFLGEKRKKPWFVGRIEGLGETPKWKMKRGNAKLMIVGLRSANFPTRAVQQMKRYKAVTNDGGNVSTYVRRCSLQQDQWNAFHTWRSLHSSSHSHPFSNSDLIDRTDRASVAPATVRPSGSNMTI</sequence>
<organism evidence="1 2">
    <name type="scientific">Rhododendron molle</name>
    <name type="common">Chinese azalea</name>
    <name type="synonym">Azalea mollis</name>
    <dbReference type="NCBI Taxonomy" id="49168"/>
    <lineage>
        <taxon>Eukaryota</taxon>
        <taxon>Viridiplantae</taxon>
        <taxon>Streptophyta</taxon>
        <taxon>Embryophyta</taxon>
        <taxon>Tracheophyta</taxon>
        <taxon>Spermatophyta</taxon>
        <taxon>Magnoliopsida</taxon>
        <taxon>eudicotyledons</taxon>
        <taxon>Gunneridae</taxon>
        <taxon>Pentapetalae</taxon>
        <taxon>asterids</taxon>
        <taxon>Ericales</taxon>
        <taxon>Ericaceae</taxon>
        <taxon>Ericoideae</taxon>
        <taxon>Rhodoreae</taxon>
        <taxon>Rhododendron</taxon>
    </lineage>
</organism>
<protein>
    <submittedName>
        <fullName evidence="1">Uncharacterized protein</fullName>
    </submittedName>
</protein>
<proteinExistence type="predicted"/>
<name>A0ACC0M0H7_RHOML</name>
<dbReference type="EMBL" id="CM046397">
    <property type="protein sequence ID" value="KAI8533848.1"/>
    <property type="molecule type" value="Genomic_DNA"/>
</dbReference>
<comment type="caution">
    <text evidence="1">The sequence shown here is derived from an EMBL/GenBank/DDBJ whole genome shotgun (WGS) entry which is preliminary data.</text>
</comment>
<evidence type="ECO:0000313" key="1">
    <source>
        <dbReference type="EMBL" id="KAI8533848.1"/>
    </source>
</evidence>
<reference evidence="1" key="1">
    <citation type="submission" date="2022-02" db="EMBL/GenBank/DDBJ databases">
        <title>Plant Genome Project.</title>
        <authorList>
            <person name="Zhang R.-G."/>
        </authorList>
    </citation>
    <scope>NUCLEOTIDE SEQUENCE</scope>
    <source>
        <strain evidence="1">AT1</strain>
    </source>
</reference>
<keyword evidence="2" id="KW-1185">Reference proteome</keyword>
<gene>
    <name evidence="1" type="ORF">RHMOL_Rhmol10G0041800</name>
</gene>
<dbReference type="Proteomes" id="UP001062846">
    <property type="component" value="Chromosome 10"/>
</dbReference>